<dbReference type="EMBL" id="UYRW01022659">
    <property type="protein sequence ID" value="VDN07937.1"/>
    <property type="molecule type" value="Genomic_DNA"/>
</dbReference>
<dbReference type="Proteomes" id="UP000271087">
    <property type="component" value="Unassembled WGS sequence"/>
</dbReference>
<evidence type="ECO:0000313" key="2">
    <source>
        <dbReference type="Proteomes" id="UP000271087"/>
    </source>
</evidence>
<proteinExistence type="predicted"/>
<organism evidence="3">
    <name type="scientific">Onchocerca ochengi</name>
    <name type="common">Filarial nematode worm</name>
    <dbReference type="NCBI Taxonomy" id="42157"/>
    <lineage>
        <taxon>Eukaryota</taxon>
        <taxon>Metazoa</taxon>
        <taxon>Ecdysozoa</taxon>
        <taxon>Nematoda</taxon>
        <taxon>Chromadorea</taxon>
        <taxon>Rhabditida</taxon>
        <taxon>Spirurina</taxon>
        <taxon>Spiruromorpha</taxon>
        <taxon>Filarioidea</taxon>
        <taxon>Onchocercidae</taxon>
        <taxon>Onchocerca</taxon>
    </lineage>
</organism>
<sequence>MAENTDYEDNVALACIAT</sequence>
<protein>
    <submittedName>
        <fullName evidence="1 3">Uncharacterized protein</fullName>
    </submittedName>
</protein>
<dbReference type="AlphaFoldDB" id="A0A182F0J3"/>
<dbReference type="WBParaSite" id="nOo.2.0.1.t13956-RA">
    <property type="protein sequence ID" value="nOo.2.0.1.t13956-RA"/>
    <property type="gene ID" value="nOo.2.0.1.g13956"/>
</dbReference>
<keyword evidence="2" id="KW-1185">Reference proteome</keyword>
<evidence type="ECO:0000313" key="3">
    <source>
        <dbReference type="WBParaSite" id="nOo.2.0.1.t13956-RA"/>
    </source>
</evidence>
<gene>
    <name evidence="1" type="ORF">NOO_LOCUS13956</name>
</gene>
<evidence type="ECO:0000313" key="1">
    <source>
        <dbReference type="EMBL" id="VDN07937.1"/>
    </source>
</evidence>
<reference evidence="3" key="1">
    <citation type="submission" date="2016-06" db="UniProtKB">
        <authorList>
            <consortium name="WormBaseParasite"/>
        </authorList>
    </citation>
    <scope>IDENTIFICATION</scope>
</reference>
<name>A0A182F0J3_ONCOC</name>
<reference evidence="1 2" key="2">
    <citation type="submission" date="2018-08" db="EMBL/GenBank/DDBJ databases">
        <authorList>
            <person name="Laetsch R D."/>
            <person name="Stevens L."/>
            <person name="Kumar S."/>
            <person name="Blaxter L. M."/>
        </authorList>
    </citation>
    <scope>NUCLEOTIDE SEQUENCE [LARGE SCALE GENOMIC DNA]</scope>
</reference>
<accession>A0A182F0J3</accession>